<evidence type="ECO:0000313" key="2">
    <source>
        <dbReference type="EMBL" id="KAL3497995.1"/>
    </source>
</evidence>
<protein>
    <recommendedName>
        <fullName evidence="1">MATH domain-containing protein</fullName>
    </recommendedName>
</protein>
<feature type="domain" description="MATH" evidence="1">
    <location>
        <begin position="187"/>
        <end position="310"/>
    </location>
</feature>
<sequence length="320" mass="36813">MAEEKSHQIMPAAVHDCDIVQAVVRKAPPSDYTLKIDSFSFLLEILEKTKARLYNSAIFKASGYKWKLSLYPNGDPKRDGKGYMSIYASIEETSALPRGWEINANIKFFVYDQIRDEYLIFQGNFGNTIRLHEMKKEWGIDQLLDLNIFRDATNGYLFNDKCVFGVEILANRCTGRGECLALPEKICSNYTWKVVKYSKCQKVHYSDAFVLGNFNWKLRLYPKGDHRQEGRSLSLFLQSANTKTAPRVYVEYKICIKNRMNGKDFERAASRLFSPSQDAWGWPTFVSLNDINDSSKGFLANDTLIFQVEITRISTVKNFS</sequence>
<dbReference type="Proteomes" id="UP001630127">
    <property type="component" value="Unassembled WGS sequence"/>
</dbReference>
<dbReference type="AlphaFoldDB" id="A0ABD2XWV0"/>
<evidence type="ECO:0000313" key="3">
    <source>
        <dbReference type="Proteomes" id="UP001630127"/>
    </source>
</evidence>
<dbReference type="Gene3D" id="2.60.210.10">
    <property type="entry name" value="Apoptosis, Tumor Necrosis Factor Receptor Associated Protein 2, Chain A"/>
    <property type="match status" value="2"/>
</dbReference>
<dbReference type="EMBL" id="JBJUIK010000017">
    <property type="protein sequence ID" value="KAL3497995.1"/>
    <property type="molecule type" value="Genomic_DNA"/>
</dbReference>
<feature type="domain" description="MATH" evidence="1">
    <location>
        <begin position="29"/>
        <end position="168"/>
    </location>
</feature>
<dbReference type="SMART" id="SM00061">
    <property type="entry name" value="MATH"/>
    <property type="match status" value="2"/>
</dbReference>
<dbReference type="InterPro" id="IPR008974">
    <property type="entry name" value="TRAF-like"/>
</dbReference>
<reference evidence="2 3" key="1">
    <citation type="submission" date="2024-11" db="EMBL/GenBank/DDBJ databases">
        <title>A near-complete genome assembly of Cinchona calisaya.</title>
        <authorList>
            <person name="Lian D.C."/>
            <person name="Zhao X.W."/>
            <person name="Wei L."/>
        </authorList>
    </citation>
    <scope>NUCLEOTIDE SEQUENCE [LARGE SCALE GENOMIC DNA]</scope>
    <source>
        <tissue evidence="2">Nenye</tissue>
    </source>
</reference>
<comment type="caution">
    <text evidence="2">The sequence shown here is derived from an EMBL/GenBank/DDBJ whole genome shotgun (WGS) entry which is preliminary data.</text>
</comment>
<dbReference type="PROSITE" id="PS50144">
    <property type="entry name" value="MATH"/>
    <property type="match status" value="2"/>
</dbReference>
<dbReference type="Pfam" id="PF22486">
    <property type="entry name" value="MATH_2"/>
    <property type="match status" value="2"/>
</dbReference>
<organism evidence="2 3">
    <name type="scientific">Cinchona calisaya</name>
    <dbReference type="NCBI Taxonomy" id="153742"/>
    <lineage>
        <taxon>Eukaryota</taxon>
        <taxon>Viridiplantae</taxon>
        <taxon>Streptophyta</taxon>
        <taxon>Embryophyta</taxon>
        <taxon>Tracheophyta</taxon>
        <taxon>Spermatophyta</taxon>
        <taxon>Magnoliopsida</taxon>
        <taxon>eudicotyledons</taxon>
        <taxon>Gunneridae</taxon>
        <taxon>Pentapetalae</taxon>
        <taxon>asterids</taxon>
        <taxon>lamiids</taxon>
        <taxon>Gentianales</taxon>
        <taxon>Rubiaceae</taxon>
        <taxon>Cinchonoideae</taxon>
        <taxon>Cinchoneae</taxon>
        <taxon>Cinchona</taxon>
    </lineage>
</organism>
<dbReference type="SUPFAM" id="SSF49599">
    <property type="entry name" value="TRAF domain-like"/>
    <property type="match status" value="2"/>
</dbReference>
<evidence type="ECO:0000259" key="1">
    <source>
        <dbReference type="PROSITE" id="PS50144"/>
    </source>
</evidence>
<name>A0ABD2XWV0_9GENT</name>
<proteinExistence type="predicted"/>
<dbReference type="PANTHER" id="PTHR46162">
    <property type="entry name" value="TRAF-LIKE FAMILY PROTEIN"/>
    <property type="match status" value="1"/>
</dbReference>
<accession>A0ABD2XWV0</accession>
<gene>
    <name evidence="2" type="ORF">ACH5RR_040727</name>
</gene>
<dbReference type="InterPro" id="IPR002083">
    <property type="entry name" value="MATH/TRAF_dom"/>
</dbReference>
<keyword evidence="3" id="KW-1185">Reference proteome</keyword>
<dbReference type="CDD" id="cd00121">
    <property type="entry name" value="MATH"/>
    <property type="match status" value="2"/>
</dbReference>
<dbReference type="PANTHER" id="PTHR46162:SF40">
    <property type="entry name" value="TRAF-LIKE FAMILY PROTEIN"/>
    <property type="match status" value="1"/>
</dbReference>